<dbReference type="EC" id="3.4.17.19" evidence="1"/>
<dbReference type="PROSITE" id="PS52034">
    <property type="entry name" value="PEPTIDASE_M32"/>
    <property type="match status" value="1"/>
</dbReference>
<keyword evidence="1 2" id="KW-0121">Carboxypeptidase</keyword>
<proteinExistence type="inferred from homology"/>
<dbReference type="RefSeq" id="WP_249248375.1">
    <property type="nucleotide sequence ID" value="NZ_JAKIKT010000002.1"/>
</dbReference>
<accession>A0ABT0N5A9</accession>
<comment type="catalytic activity">
    <reaction evidence="1">
        <text>Release of a C-terminal amino acid with broad specificity, except for -Pro.</text>
        <dbReference type="EC" id="3.4.17.19"/>
    </reaction>
</comment>
<dbReference type="PIRSF" id="PIRSF006615">
    <property type="entry name" value="Zn_crbxpep_Taq"/>
    <property type="match status" value="1"/>
</dbReference>
<keyword evidence="1" id="KW-0479">Metal-binding</keyword>
<gene>
    <name evidence="2" type="ORF">L2725_07570</name>
</gene>
<dbReference type="EMBL" id="JAKIKT010000002">
    <property type="protein sequence ID" value="MCL2913648.1"/>
    <property type="molecule type" value="Genomic_DNA"/>
</dbReference>
<dbReference type="InterPro" id="IPR001333">
    <property type="entry name" value="Peptidase_M32_Taq"/>
</dbReference>
<dbReference type="SUPFAM" id="SSF55486">
    <property type="entry name" value="Metalloproteases ('zincins'), catalytic domain"/>
    <property type="match status" value="1"/>
</dbReference>
<dbReference type="PRINTS" id="PR00998">
    <property type="entry name" value="CRBOXYPTASET"/>
</dbReference>
<keyword evidence="1" id="KW-0378">Hydrolase</keyword>
<dbReference type="GO" id="GO:0004180">
    <property type="term" value="F:carboxypeptidase activity"/>
    <property type="evidence" value="ECO:0007669"/>
    <property type="project" value="UniProtKB-KW"/>
</dbReference>
<reference evidence="2 3" key="1">
    <citation type="submission" date="2022-01" db="EMBL/GenBank/DDBJ databases">
        <title>Whole genome-based taxonomy of the Shewanellaceae.</title>
        <authorList>
            <person name="Martin-Rodriguez A.J."/>
        </authorList>
    </citation>
    <scope>NUCLEOTIDE SEQUENCE [LARGE SCALE GENOMIC DNA]</scope>
    <source>
        <strain evidence="2 3">DSM 21332</strain>
    </source>
</reference>
<comment type="function">
    <text evidence="1">Broad specificity carboxypetidase that releases amino acids sequentially from the C-terminus, including neutral, aromatic, polar and basic residues.</text>
</comment>
<dbReference type="PANTHER" id="PTHR34217:SF1">
    <property type="entry name" value="CARBOXYPEPTIDASE 1"/>
    <property type="match status" value="1"/>
</dbReference>
<dbReference type="Gene3D" id="1.10.1370.30">
    <property type="match status" value="1"/>
</dbReference>
<keyword evidence="1" id="KW-0482">Metalloprotease</keyword>
<comment type="similarity">
    <text evidence="1">Belongs to the peptidase M32 family.</text>
</comment>
<sequence length="492" mass="55249">MSAQYRKLHDHFKRISHFEHFNNLGEWDLCTMMPDGGSEGRSEAMATLSSHIHEMRTEDWLSDSIQKAMQESLPAAQQANLVEMQRQVSEASLVPAKLVAAKTKAAFACEHAWREQRKNNDWQGFAPNLTGVIELAREEAQIRAEALGITPYDALLEKFEPGMTTDKLEQLFAPLRSELPGLIQQVVDKQAGEPNTSLTGKFDTAAQEALSRKVMALLDFDFNQGRLDVSSHPFSCGVPGDIRITTRFDEDDFSSSLMSTIHETGHARYEQGLPTDWQGQPAGMARSMGMHESQSLFYEMQLARSEGFLGLIRNDINQAFGNDYSLEQLKHSFTRVNRGLIRVDADEVTYPCHILLRFDAEKALIDGSLAVKDLPEFWNANMQQLLGLNTQGNNKDGCMQDIHWTLGELGYFPSYTLGAMTAAQIRYAMEKQLGSLDKLMSSGRIKDIFNWLSANIWCKGSLMSTDELMTSATGEVLKGEYLLTHLKQRYLG</sequence>
<evidence type="ECO:0000256" key="1">
    <source>
        <dbReference type="PIRNR" id="PIRNR006615"/>
    </source>
</evidence>
<dbReference type="PANTHER" id="PTHR34217">
    <property type="entry name" value="METAL-DEPENDENT CARBOXYPEPTIDASE"/>
    <property type="match status" value="1"/>
</dbReference>
<name>A0ABT0N5A9_9GAMM</name>
<keyword evidence="1" id="KW-0645">Protease</keyword>
<organism evidence="2 3">
    <name type="scientific">Shewanella corallii</name>
    <dbReference type="NCBI Taxonomy" id="560080"/>
    <lineage>
        <taxon>Bacteria</taxon>
        <taxon>Pseudomonadati</taxon>
        <taxon>Pseudomonadota</taxon>
        <taxon>Gammaproteobacteria</taxon>
        <taxon>Alteromonadales</taxon>
        <taxon>Shewanellaceae</taxon>
        <taxon>Shewanella</taxon>
    </lineage>
</organism>
<dbReference type="Proteomes" id="UP001202831">
    <property type="component" value="Unassembled WGS sequence"/>
</dbReference>
<protein>
    <recommendedName>
        <fullName evidence="1">Metal-dependent carboxypeptidase</fullName>
        <ecNumber evidence="1">3.4.17.19</ecNumber>
    </recommendedName>
</protein>
<comment type="caution">
    <text evidence="2">The sequence shown here is derived from an EMBL/GenBank/DDBJ whole genome shotgun (WGS) entry which is preliminary data.</text>
</comment>
<evidence type="ECO:0000313" key="3">
    <source>
        <dbReference type="Proteomes" id="UP001202831"/>
    </source>
</evidence>
<dbReference type="Pfam" id="PF02074">
    <property type="entry name" value="Peptidase_M32"/>
    <property type="match status" value="1"/>
</dbReference>
<keyword evidence="3" id="KW-1185">Reference proteome</keyword>
<evidence type="ECO:0000313" key="2">
    <source>
        <dbReference type="EMBL" id="MCL2913648.1"/>
    </source>
</evidence>
<dbReference type="CDD" id="cd06460">
    <property type="entry name" value="M32_Taq"/>
    <property type="match status" value="1"/>
</dbReference>